<evidence type="ECO:0000256" key="6">
    <source>
        <dbReference type="ARBA" id="ARBA00022989"/>
    </source>
</evidence>
<dbReference type="eggNOG" id="COG1292">
    <property type="taxonomic scope" value="Bacteria"/>
</dbReference>
<dbReference type="AlphaFoldDB" id="A0A0P8AEG5"/>
<sequence length="508" mass="56261">MPDWLKKYLPVRKSVFWPPVLLLVFALGLSTFYPDVFLGQIKEIQAWILHNFSLPISYLSLIMVALIIWVLFSPLGNYKIGGPKAKPRLHFFSWFAIVLCTTIAVGILFWGSAEPLSHFLSPPKYLNSESGSEKSKIFALGALYFHWGITPYSIYAVPALLFGLIYYAKKNRFRLSLMLVPLYPVRSNSIGSKLVDMVSLFALVTGMAASLGAGILSLSSAIRGSFPEANFQLVTLLVMGLIVATFVISASTGIDRGIRRLSLFNLWFFALFALLFIYIAWDLQPLSHFLPGLKTYASWFPDLSLQLSGKGAQWTFDWTTFNLAVWMAWAPITALFLGKIAIGRTVREFILVNLFLPASFCVAWMGIFGGTTLDLAANDPESYQTALQSLGPESIIYQVFGDLGHLKAFSIFFGVGMFISYVTAADSSTEAMASLSIRGKVTDEFQVNSGLKIFWGVLLGLISWVMINYSGIEGVRILSVIGGLPAFFFLSLASLSLFILSLKPNKFL</sequence>
<feature type="transmembrane region" description="Helical" evidence="8">
    <location>
        <begin position="53"/>
        <end position="72"/>
    </location>
</feature>
<keyword evidence="4" id="KW-1003">Cell membrane</keyword>
<accession>A0A0P8AEG5</accession>
<dbReference type="PATRIC" id="fig|1305737.6.peg.3000"/>
<evidence type="ECO:0000256" key="1">
    <source>
        <dbReference type="ARBA" id="ARBA00004651"/>
    </source>
</evidence>
<keyword evidence="7 8" id="KW-0472">Membrane</keyword>
<dbReference type="Pfam" id="PF02028">
    <property type="entry name" value="BCCT"/>
    <property type="match status" value="1"/>
</dbReference>
<proteinExistence type="inferred from homology"/>
<feature type="transmembrane region" description="Helical" evidence="8">
    <location>
        <begin position="15"/>
        <end position="33"/>
    </location>
</feature>
<dbReference type="OrthoDB" id="9775735at2"/>
<dbReference type="GO" id="GO:0022857">
    <property type="term" value="F:transmembrane transporter activity"/>
    <property type="evidence" value="ECO:0007669"/>
    <property type="project" value="InterPro"/>
</dbReference>
<dbReference type="Proteomes" id="UP000050421">
    <property type="component" value="Unassembled WGS sequence"/>
</dbReference>
<evidence type="ECO:0000313" key="9">
    <source>
        <dbReference type="EMBL" id="KPQ13833.1"/>
    </source>
</evidence>
<evidence type="ECO:0000256" key="5">
    <source>
        <dbReference type="ARBA" id="ARBA00022692"/>
    </source>
</evidence>
<evidence type="ECO:0000256" key="4">
    <source>
        <dbReference type="ARBA" id="ARBA00022475"/>
    </source>
</evidence>
<comment type="similarity">
    <text evidence="2">Belongs to the BCCT transporter (TC 2.A.15) family.</text>
</comment>
<feature type="transmembrane region" description="Helical" evidence="8">
    <location>
        <begin position="92"/>
        <end position="113"/>
    </location>
</feature>
<keyword evidence="6 8" id="KW-1133">Transmembrane helix</keyword>
<dbReference type="EMBL" id="LJXT01000078">
    <property type="protein sequence ID" value="KPQ13833.1"/>
    <property type="molecule type" value="Genomic_DNA"/>
</dbReference>
<keyword evidence="5 8" id="KW-0812">Transmembrane</keyword>
<organism evidence="9 10">
    <name type="scientific">Algoriphagus marincola HL-49</name>
    <dbReference type="NCBI Taxonomy" id="1305737"/>
    <lineage>
        <taxon>Bacteria</taxon>
        <taxon>Pseudomonadati</taxon>
        <taxon>Bacteroidota</taxon>
        <taxon>Cytophagia</taxon>
        <taxon>Cytophagales</taxon>
        <taxon>Cyclobacteriaceae</taxon>
        <taxon>Algoriphagus</taxon>
    </lineage>
</organism>
<dbReference type="InterPro" id="IPR000060">
    <property type="entry name" value="BCCT_transptr"/>
</dbReference>
<evidence type="ECO:0000256" key="3">
    <source>
        <dbReference type="ARBA" id="ARBA00022448"/>
    </source>
</evidence>
<feature type="transmembrane region" description="Helical" evidence="8">
    <location>
        <begin position="323"/>
        <end position="342"/>
    </location>
</feature>
<dbReference type="GO" id="GO:0005886">
    <property type="term" value="C:plasma membrane"/>
    <property type="evidence" value="ECO:0007669"/>
    <property type="project" value="UniProtKB-SubCell"/>
</dbReference>
<dbReference type="STRING" id="1305737.GCA_000526355_00998"/>
<keyword evidence="3" id="KW-0813">Transport</keyword>
<reference evidence="9 10" key="1">
    <citation type="submission" date="2015-09" db="EMBL/GenBank/DDBJ databases">
        <title>Identification and resolution of microdiversity through metagenomic sequencing of parallel consortia.</title>
        <authorList>
            <person name="Nelson W.C."/>
            <person name="Romine M.F."/>
            <person name="Lindemann S.R."/>
        </authorList>
    </citation>
    <scope>NUCLEOTIDE SEQUENCE [LARGE SCALE GENOMIC DNA]</scope>
    <source>
        <strain evidence="9">HL-49</strain>
    </source>
</reference>
<feature type="transmembrane region" description="Helical" evidence="8">
    <location>
        <begin position="477"/>
        <end position="502"/>
    </location>
</feature>
<evidence type="ECO:0000256" key="2">
    <source>
        <dbReference type="ARBA" id="ARBA00005658"/>
    </source>
</evidence>
<feature type="transmembrane region" description="Helical" evidence="8">
    <location>
        <begin position="263"/>
        <end position="281"/>
    </location>
</feature>
<feature type="transmembrane region" description="Helical" evidence="8">
    <location>
        <begin position="231"/>
        <end position="251"/>
    </location>
</feature>
<dbReference type="PANTHER" id="PTHR30047">
    <property type="entry name" value="HIGH-AFFINITY CHOLINE TRANSPORT PROTEIN-RELATED"/>
    <property type="match status" value="1"/>
</dbReference>
<comment type="caution">
    <text evidence="9">The sequence shown here is derived from an EMBL/GenBank/DDBJ whole genome shotgun (WGS) entry which is preliminary data.</text>
</comment>
<dbReference type="PANTHER" id="PTHR30047:SF7">
    <property type="entry name" value="HIGH-AFFINITY CHOLINE TRANSPORT PROTEIN"/>
    <property type="match status" value="1"/>
</dbReference>
<name>A0A0P8AEG5_9BACT</name>
<feature type="transmembrane region" description="Helical" evidence="8">
    <location>
        <begin position="408"/>
        <end position="429"/>
    </location>
</feature>
<evidence type="ECO:0000256" key="7">
    <source>
        <dbReference type="ARBA" id="ARBA00023136"/>
    </source>
</evidence>
<feature type="transmembrane region" description="Helical" evidence="8">
    <location>
        <begin position="144"/>
        <end position="168"/>
    </location>
</feature>
<comment type="subcellular location">
    <subcellularLocation>
        <location evidence="1">Cell membrane</location>
        <topology evidence="1">Multi-pass membrane protein</topology>
    </subcellularLocation>
</comment>
<evidence type="ECO:0000313" key="10">
    <source>
        <dbReference type="Proteomes" id="UP000050421"/>
    </source>
</evidence>
<gene>
    <name evidence="9" type="primary">betT</name>
    <name evidence="9" type="ORF">HLUCCX10_11915</name>
</gene>
<feature type="transmembrane region" description="Helical" evidence="8">
    <location>
        <begin position="194"/>
        <end position="219"/>
    </location>
</feature>
<feature type="transmembrane region" description="Helical" evidence="8">
    <location>
        <begin position="349"/>
        <end position="368"/>
    </location>
</feature>
<feature type="transmembrane region" description="Helical" evidence="8">
    <location>
        <begin position="450"/>
        <end position="471"/>
    </location>
</feature>
<evidence type="ECO:0000256" key="8">
    <source>
        <dbReference type="SAM" id="Phobius"/>
    </source>
</evidence>
<protein>
    <submittedName>
        <fullName evidence="9">Choline/glycine/proline betaine transport protein BetT</fullName>
    </submittedName>
</protein>